<evidence type="ECO:0008006" key="4">
    <source>
        <dbReference type="Google" id="ProtNLM"/>
    </source>
</evidence>
<name>A0A0T5P0W4_9RHOB</name>
<evidence type="ECO:0000256" key="1">
    <source>
        <dbReference type="SAM" id="Phobius"/>
    </source>
</evidence>
<dbReference type="Proteomes" id="UP000051295">
    <property type="component" value="Unassembled WGS sequence"/>
</dbReference>
<keyword evidence="1" id="KW-1133">Transmembrane helix</keyword>
<dbReference type="EMBL" id="LAXJ01000002">
    <property type="protein sequence ID" value="KRS14781.1"/>
    <property type="molecule type" value="Genomic_DNA"/>
</dbReference>
<dbReference type="AlphaFoldDB" id="A0A0T5P0W4"/>
<sequence>MLESATTEHERTEEVLEIYKLLVEMADRVSQRRQSANSFYLTVNTAIIGATAYVARDTDGANTWAISLAGVAICILWIRAVLSYKSLNSAKFKVITELEGRLPVAAFKDEWEFLQGANGKRHTPFHKTEVLVPFVFISVHSAQFASTLPWQAIWEAGKLALC</sequence>
<comment type="caution">
    <text evidence="2">The sequence shown here is derived from an EMBL/GenBank/DDBJ whole genome shotgun (WGS) entry which is preliminary data.</text>
</comment>
<dbReference type="PATRIC" id="fig|1641875.4.peg.1287"/>
<keyword evidence="1" id="KW-0812">Transmembrane</keyword>
<keyword evidence="3" id="KW-1185">Reference proteome</keyword>
<proteinExistence type="predicted"/>
<keyword evidence="1" id="KW-0472">Membrane</keyword>
<feature type="transmembrane region" description="Helical" evidence="1">
    <location>
        <begin position="61"/>
        <end position="82"/>
    </location>
</feature>
<dbReference type="Pfam" id="PF24838">
    <property type="entry name" value="8xMP"/>
    <property type="match status" value="1"/>
</dbReference>
<dbReference type="STRING" id="1641875.XM53_00995"/>
<organism evidence="2 3">
    <name type="scientific">Roseovarius atlanticus</name>
    <dbReference type="NCBI Taxonomy" id="1641875"/>
    <lineage>
        <taxon>Bacteria</taxon>
        <taxon>Pseudomonadati</taxon>
        <taxon>Pseudomonadota</taxon>
        <taxon>Alphaproteobacteria</taxon>
        <taxon>Rhodobacterales</taxon>
        <taxon>Roseobacteraceae</taxon>
        <taxon>Roseovarius</taxon>
    </lineage>
</organism>
<gene>
    <name evidence="2" type="ORF">XM53_00995</name>
</gene>
<evidence type="ECO:0000313" key="2">
    <source>
        <dbReference type="EMBL" id="KRS14781.1"/>
    </source>
</evidence>
<evidence type="ECO:0000313" key="3">
    <source>
        <dbReference type="Proteomes" id="UP000051295"/>
    </source>
</evidence>
<reference evidence="2 3" key="1">
    <citation type="submission" date="2015-04" db="EMBL/GenBank/DDBJ databases">
        <title>The draft genome sequence of Roseovarius sp.R12b.</title>
        <authorList>
            <person name="Li G."/>
            <person name="Lai Q."/>
            <person name="Shao Z."/>
            <person name="Yan P."/>
        </authorList>
    </citation>
    <scope>NUCLEOTIDE SEQUENCE [LARGE SCALE GENOMIC DNA]</scope>
    <source>
        <strain evidence="2 3">R12B</strain>
    </source>
</reference>
<dbReference type="InterPro" id="IPR056918">
    <property type="entry name" value="8xMP"/>
</dbReference>
<protein>
    <recommendedName>
        <fullName evidence="4">Small integral membrane protein</fullName>
    </recommendedName>
</protein>
<accession>A0A0T5P0W4</accession>
<feature type="transmembrane region" description="Helical" evidence="1">
    <location>
        <begin position="38"/>
        <end position="55"/>
    </location>
</feature>